<dbReference type="Proteomes" id="UP000564425">
    <property type="component" value="Unassembled WGS sequence"/>
</dbReference>
<dbReference type="EMBL" id="JACCQJ010000001">
    <property type="protein sequence ID" value="MBG0768752.1"/>
    <property type="molecule type" value="Genomic_DNA"/>
</dbReference>
<evidence type="ECO:0000313" key="24">
    <source>
        <dbReference type="Proteomes" id="UP000563838"/>
    </source>
</evidence>
<dbReference type="InterPro" id="IPR047575">
    <property type="entry name" value="Sm"/>
</dbReference>
<dbReference type="EMBL" id="JACDUJ010000001">
    <property type="protein sequence ID" value="MBA2847043.1"/>
    <property type="molecule type" value="Genomic_DNA"/>
</dbReference>
<evidence type="ECO:0000313" key="29">
    <source>
        <dbReference type="Proteomes" id="UP000571854"/>
    </source>
</evidence>
<dbReference type="EMBL" id="JAGINF010000001">
    <property type="protein sequence ID" value="MBP2218630.1"/>
    <property type="molecule type" value="Genomic_DNA"/>
</dbReference>
<feature type="domain" description="Sm" evidence="4">
    <location>
        <begin position="6"/>
        <end position="72"/>
    </location>
</feature>
<evidence type="ECO:0000313" key="17">
    <source>
        <dbReference type="EMBL" id="MBG0768752.1"/>
    </source>
</evidence>
<evidence type="ECO:0000313" key="5">
    <source>
        <dbReference type="EMBL" id="AVB77069.1"/>
    </source>
</evidence>
<dbReference type="EMBL" id="JACDUM010000001">
    <property type="protein sequence ID" value="MBA2859786.1"/>
    <property type="molecule type" value="Genomic_DNA"/>
</dbReference>
<dbReference type="RefSeq" id="WP_011171092.1">
    <property type="nucleotide sequence ID" value="NZ_BAAABJ010000001.1"/>
</dbReference>
<dbReference type="Proteomes" id="UP000563838">
    <property type="component" value="Unassembled WGS sequence"/>
</dbReference>
<dbReference type="Proteomes" id="UP000567099">
    <property type="component" value="Unassembled WGS sequence"/>
</dbReference>
<dbReference type="EMBL" id="JACDUP010000001">
    <property type="protein sequence ID" value="MBA2868424.1"/>
    <property type="molecule type" value="Genomic_DNA"/>
</dbReference>
<dbReference type="EMBL" id="JACHEC010000001">
    <property type="protein sequence ID" value="MBB6400973.1"/>
    <property type="molecule type" value="Genomic_DNA"/>
</dbReference>
<dbReference type="Proteomes" id="UP000536195">
    <property type="component" value="Unassembled WGS sequence"/>
</dbReference>
<evidence type="ECO:0000256" key="3">
    <source>
        <dbReference type="ARBA" id="ARBA00023274"/>
    </source>
</evidence>
<proteinExistence type="inferred from homology"/>
<organism evidence="5 20">
    <name type="scientific">Methanococcus maripaludis</name>
    <name type="common">Methanococcus deltae</name>
    <dbReference type="NCBI Taxonomy" id="39152"/>
    <lineage>
        <taxon>Archaea</taxon>
        <taxon>Methanobacteriati</taxon>
        <taxon>Methanobacteriota</taxon>
        <taxon>Methanomada group</taxon>
        <taxon>Methanococci</taxon>
        <taxon>Methanococcales</taxon>
        <taxon>Methanococcaceae</taxon>
        <taxon>Methanococcus</taxon>
    </lineage>
</organism>
<evidence type="ECO:0000313" key="23">
    <source>
        <dbReference type="Proteomes" id="UP000558015"/>
    </source>
</evidence>
<dbReference type="EMBL" id="JACDUN010000001">
    <property type="protein sequence ID" value="MBA2857881.1"/>
    <property type="molecule type" value="Genomic_DNA"/>
</dbReference>
<dbReference type="Proteomes" id="UP000558015">
    <property type="component" value="Unassembled WGS sequence"/>
</dbReference>
<dbReference type="InterPro" id="IPR022901">
    <property type="entry name" value="snRNP_Sm-like_arc"/>
</dbReference>
<dbReference type="Proteomes" id="UP000568063">
    <property type="component" value="Unassembled WGS sequence"/>
</dbReference>
<dbReference type="EMBL" id="JACHIQ010000001">
    <property type="protein sequence ID" value="MBB6066899.1"/>
    <property type="molecule type" value="Genomic_DNA"/>
</dbReference>
<evidence type="ECO:0000313" key="9">
    <source>
        <dbReference type="EMBL" id="MBA2852681.1"/>
    </source>
</evidence>
<dbReference type="InterPro" id="IPR010920">
    <property type="entry name" value="LSM_dom_sf"/>
</dbReference>
<dbReference type="InterPro" id="IPR001163">
    <property type="entry name" value="Sm_dom_euk/arc"/>
</dbReference>
<dbReference type="Proteomes" id="UP000722095">
    <property type="component" value="Unassembled WGS sequence"/>
</dbReference>
<dbReference type="GeneID" id="10982728"/>
<name>A0A2L1CCM1_METMI</name>
<evidence type="ECO:0000313" key="7">
    <source>
        <dbReference type="EMBL" id="MBA2847043.1"/>
    </source>
</evidence>
<dbReference type="Gene3D" id="2.30.30.100">
    <property type="match status" value="1"/>
</dbReference>
<dbReference type="SUPFAM" id="SSF50182">
    <property type="entry name" value="Sm-like ribonucleoproteins"/>
    <property type="match status" value="1"/>
</dbReference>
<reference evidence="19" key="5">
    <citation type="submission" date="2021-03" db="EMBL/GenBank/DDBJ databases">
        <title>Genomic Encyclopedia of Type Strains, Phase IV (KMG-IV): sequencing the most valuable type-strain genomes for metagenomic binning, comparative biology and taxonomic classification.</title>
        <authorList>
            <person name="Goeker M."/>
        </authorList>
    </citation>
    <scope>NUCLEOTIDE SEQUENCE</scope>
    <source>
        <strain evidence="19">DSM 2771</strain>
    </source>
</reference>
<evidence type="ECO:0000313" key="15">
    <source>
        <dbReference type="EMBL" id="MBB6400973.1"/>
    </source>
</evidence>
<dbReference type="EMBL" id="JACDUH010000001">
    <property type="protein sequence ID" value="MBA2850451.1"/>
    <property type="molecule type" value="Genomic_DNA"/>
</dbReference>
<evidence type="ECO:0000313" key="25">
    <source>
        <dbReference type="Proteomes" id="UP000564425"/>
    </source>
</evidence>
<comment type="similarity">
    <text evidence="1">Belongs to the snRNP Sm proteins family.</text>
</comment>
<dbReference type="SMART" id="SM00651">
    <property type="entry name" value="Sm"/>
    <property type="match status" value="1"/>
</dbReference>
<evidence type="ECO:0000313" key="19">
    <source>
        <dbReference type="EMBL" id="MBP2218630.1"/>
    </source>
</evidence>
<evidence type="ECO:0000256" key="2">
    <source>
        <dbReference type="ARBA" id="ARBA00021121"/>
    </source>
</evidence>
<dbReference type="OMA" id="GYDVHMN"/>
<reference evidence="17" key="3">
    <citation type="submission" date="2020-07" db="EMBL/GenBank/DDBJ databases">
        <title>Severe corrosion of carbon steel in oil field produced water can be linked to methanogenic archaea containing a special type of NiFe hydrogenase.</title>
        <authorList>
            <person name="Lahme S."/>
            <person name="Mand J."/>
            <person name="Longwell J."/>
            <person name="Smith R."/>
            <person name="Enning D."/>
        </authorList>
    </citation>
    <scope>NUCLEOTIDE SEQUENCE</scope>
    <source>
        <strain evidence="17">MIC098Bin5</strain>
    </source>
</reference>
<evidence type="ECO:0000313" key="31">
    <source>
        <dbReference type="Proteomes" id="UP000590564"/>
    </source>
</evidence>
<evidence type="ECO:0000256" key="1">
    <source>
        <dbReference type="ARBA" id="ARBA00006850"/>
    </source>
</evidence>
<evidence type="ECO:0000313" key="21">
    <source>
        <dbReference type="Proteomes" id="UP000522365"/>
    </source>
</evidence>
<evidence type="ECO:0000313" key="8">
    <source>
        <dbReference type="EMBL" id="MBA2850451.1"/>
    </source>
</evidence>
<evidence type="ECO:0000313" key="30">
    <source>
        <dbReference type="Proteomes" id="UP000584706"/>
    </source>
</evidence>
<dbReference type="PROSITE" id="PS52002">
    <property type="entry name" value="SM"/>
    <property type="match status" value="1"/>
</dbReference>
<gene>
    <name evidence="17" type="ORF">H0S71_02440</name>
    <name evidence="18" type="ORF">HNP85_000856</name>
    <name evidence="8" type="ORF">HNP86_000582</name>
    <name evidence="6" type="ORF">HNP87_000576</name>
    <name evidence="7" type="ORF">HNP88_001227</name>
    <name evidence="9" type="ORF">HNP89_000618</name>
    <name evidence="11" type="ORF">HNP91_000581</name>
    <name evidence="15" type="ORF">HNP92_000258</name>
    <name evidence="10" type="ORF">HNP93_000582</name>
    <name evidence="12" type="ORF">HNP94_000580</name>
    <name evidence="13" type="ORF">HNP95_000583</name>
    <name evidence="16" type="ORF">HNP96_000435</name>
    <name evidence="14" type="ORF">HNP97_000389</name>
    <name evidence="19" type="ORF">J2745_000105</name>
    <name evidence="5" type="ORF">MMJJ_16980</name>
</gene>
<evidence type="ECO:0000313" key="20">
    <source>
        <dbReference type="Proteomes" id="UP000239462"/>
    </source>
</evidence>
<reference evidence="18" key="4">
    <citation type="submission" date="2021-01" db="EMBL/GenBank/DDBJ databases">
        <title>Genomic Encyclopedia of Type Strains, Phase IV (KMG-V): Genome sequencing to study the core and pangenomes of soil and plant-associated prokaryotes.</title>
        <authorList>
            <person name="Whitman W."/>
        </authorList>
    </citation>
    <scope>NUCLEOTIDE SEQUENCE</scope>
    <source>
        <strain evidence="8 25">A1</strain>
        <strain evidence="6 24">A4</strain>
        <strain evidence="7 29">A5</strain>
        <strain evidence="15 22">C11</strain>
        <strain evidence="10 23">C12</strain>
        <strain evidence="12 26">C13</strain>
        <strain evidence="13 28">C14</strain>
        <strain evidence="11 27">C9</strain>
        <strain evidence="16 31">D1</strain>
        <strain evidence="14 30">DSM 7078</strain>
        <strain evidence="18">RC</strain>
        <strain evidence="9 21">S1</strain>
    </source>
</reference>
<dbReference type="EMBL" id="JACDUK010000001">
    <property type="protein sequence ID" value="MBA2852681.1"/>
    <property type="molecule type" value="Genomic_DNA"/>
</dbReference>
<evidence type="ECO:0000259" key="4">
    <source>
        <dbReference type="PROSITE" id="PS52002"/>
    </source>
</evidence>
<dbReference type="Proteomes" id="UP000522365">
    <property type="component" value="Unassembled WGS sequence"/>
</dbReference>
<reference evidence="20" key="1">
    <citation type="journal article" date="2018" name="Genome Announc.">
        <title>Complete Genome Sequence of the Methanococcus maripaludis Type Strain JJ (DSM 2067), a Model for Selenoprotein Synthesis in Archaea.</title>
        <authorList>
            <person name="Poehlein A."/>
            <person name="Heym D."/>
            <person name="Quitzke V."/>
            <person name="Fersch J."/>
            <person name="Daniel R."/>
            <person name="Rother M."/>
        </authorList>
    </citation>
    <scope>NUCLEOTIDE SEQUENCE [LARGE SCALE GENOMIC DNA]</scope>
    <source>
        <strain evidence="20">DSM 2067</strain>
    </source>
</reference>
<keyword evidence="3 5" id="KW-0687">Ribonucleoprotein</keyword>
<dbReference type="Proteomes" id="UP000584706">
    <property type="component" value="Unassembled WGS sequence"/>
</dbReference>
<dbReference type="AlphaFoldDB" id="A0A2L1CCM1"/>
<evidence type="ECO:0000313" key="6">
    <source>
        <dbReference type="EMBL" id="MBA2840064.1"/>
    </source>
</evidence>
<evidence type="ECO:0000313" key="22">
    <source>
        <dbReference type="Proteomes" id="UP000536195"/>
    </source>
</evidence>
<evidence type="ECO:0000313" key="14">
    <source>
        <dbReference type="EMBL" id="MBB6066899.1"/>
    </source>
</evidence>
<protein>
    <recommendedName>
        <fullName evidence="2">Putative snRNP Sm-like protein</fullName>
    </recommendedName>
</protein>
<evidence type="ECO:0000313" key="16">
    <source>
        <dbReference type="EMBL" id="MBB6496414.1"/>
    </source>
</evidence>
<dbReference type="EMBL" id="JACHED010000001">
    <property type="protein sequence ID" value="MBB6496414.1"/>
    <property type="molecule type" value="Genomic_DNA"/>
</dbReference>
<evidence type="ECO:0000313" key="10">
    <source>
        <dbReference type="EMBL" id="MBA2857881.1"/>
    </source>
</evidence>
<dbReference type="CDD" id="cd01731">
    <property type="entry name" value="archaeal_Sm1"/>
    <property type="match status" value="1"/>
</dbReference>
<dbReference type="GO" id="GO:0003723">
    <property type="term" value="F:RNA binding"/>
    <property type="evidence" value="ECO:0007669"/>
    <property type="project" value="InterPro"/>
</dbReference>
<evidence type="ECO:0000313" key="27">
    <source>
        <dbReference type="Proteomes" id="UP000568063"/>
    </source>
</evidence>
<evidence type="ECO:0000313" key="11">
    <source>
        <dbReference type="EMBL" id="MBA2859786.1"/>
    </source>
</evidence>
<evidence type="ECO:0000313" key="13">
    <source>
        <dbReference type="EMBL" id="MBA2868424.1"/>
    </source>
</evidence>
<dbReference type="EMBL" id="JACDUI010000001">
    <property type="protein sequence ID" value="MBA2840064.1"/>
    <property type="molecule type" value="Genomic_DNA"/>
</dbReference>
<dbReference type="EMBL" id="CP026606">
    <property type="protein sequence ID" value="AVB77069.1"/>
    <property type="molecule type" value="Genomic_DNA"/>
</dbReference>
<accession>A0A2L1CCM1</accession>
<dbReference type="EMBL" id="JAFBBC010000001">
    <property type="protein sequence ID" value="MBM7409184.1"/>
    <property type="molecule type" value="Genomic_DNA"/>
</dbReference>
<dbReference type="GO" id="GO:1990904">
    <property type="term" value="C:ribonucleoprotein complex"/>
    <property type="evidence" value="ECO:0007669"/>
    <property type="project" value="UniProtKB-KW"/>
</dbReference>
<dbReference type="Proteomes" id="UP000714405">
    <property type="component" value="Unassembled WGS sequence"/>
</dbReference>
<evidence type="ECO:0000313" key="18">
    <source>
        <dbReference type="EMBL" id="MBM7409184.1"/>
    </source>
</evidence>
<dbReference type="Proteomes" id="UP000571854">
    <property type="component" value="Unassembled WGS sequence"/>
</dbReference>
<dbReference type="Proteomes" id="UP000742560">
    <property type="component" value="Unassembled WGS sequence"/>
</dbReference>
<dbReference type="Proteomes" id="UP000590564">
    <property type="component" value="Unassembled WGS sequence"/>
</dbReference>
<evidence type="ECO:0000313" key="12">
    <source>
        <dbReference type="EMBL" id="MBA2863580.1"/>
    </source>
</evidence>
<sequence length="72" mass="8152">MMDTQRPLDALGKSINTNVTVYLKDGKVVKGRLKAYDLHMNVALENAKIENDEEKEFPMLVVRGDNVLYVSL</sequence>
<dbReference type="Pfam" id="PF01423">
    <property type="entry name" value="LSM"/>
    <property type="match status" value="1"/>
</dbReference>
<dbReference type="Proteomes" id="UP000239462">
    <property type="component" value="Chromosome"/>
</dbReference>
<evidence type="ECO:0000313" key="28">
    <source>
        <dbReference type="Proteomes" id="UP000571751"/>
    </source>
</evidence>
<dbReference type="EMBL" id="JACDUO010000001">
    <property type="protein sequence ID" value="MBA2863580.1"/>
    <property type="molecule type" value="Genomic_DNA"/>
</dbReference>
<reference evidence="5" key="2">
    <citation type="submission" date="2018-02" db="EMBL/GenBank/DDBJ databases">
        <title>Complete genome sequence of the Methanococcus maripaludis type strain JJ (DSM 2067), a model for selenoprotein synthesis in Archaea.</title>
        <authorList>
            <person name="Poehlein A."/>
            <person name="Heym D."/>
            <person name="Quitzke V."/>
            <person name="Fersch J."/>
            <person name="Daniel R."/>
            <person name="Rother M."/>
        </authorList>
    </citation>
    <scope>NUCLEOTIDE SEQUENCE [LARGE SCALE GENOMIC DNA]</scope>
    <source>
        <strain evidence="5">DSM 2067</strain>
    </source>
</reference>
<evidence type="ECO:0000313" key="26">
    <source>
        <dbReference type="Proteomes" id="UP000567099"/>
    </source>
</evidence>
<dbReference type="Proteomes" id="UP000571751">
    <property type="component" value="Unassembled WGS sequence"/>
</dbReference>
<dbReference type="KEGG" id="mmad:MMJJ_16980"/>